<dbReference type="Proteomes" id="UP000034881">
    <property type="component" value="Unassembled WGS sequence"/>
</dbReference>
<keyword evidence="3" id="KW-0328">Glycosyltransferase</keyword>
<accession>A0A0G0T669</accession>
<gene>
    <name evidence="10" type="ORF">UT77_C0001G0061</name>
</gene>
<feature type="transmembrane region" description="Helical" evidence="8">
    <location>
        <begin position="295"/>
        <end position="314"/>
    </location>
</feature>
<evidence type="ECO:0000259" key="9">
    <source>
        <dbReference type="Pfam" id="PF13231"/>
    </source>
</evidence>
<feature type="transmembrane region" description="Helical" evidence="8">
    <location>
        <begin position="150"/>
        <end position="169"/>
    </location>
</feature>
<keyword evidence="5 8" id="KW-0812">Transmembrane</keyword>
<keyword evidence="6 8" id="KW-1133">Transmembrane helix</keyword>
<dbReference type="GO" id="GO:0009103">
    <property type="term" value="P:lipopolysaccharide biosynthetic process"/>
    <property type="evidence" value="ECO:0007669"/>
    <property type="project" value="UniProtKB-ARBA"/>
</dbReference>
<evidence type="ECO:0000313" key="11">
    <source>
        <dbReference type="Proteomes" id="UP000034881"/>
    </source>
</evidence>
<evidence type="ECO:0000256" key="8">
    <source>
        <dbReference type="SAM" id="Phobius"/>
    </source>
</evidence>
<feature type="transmembrane region" description="Helical" evidence="8">
    <location>
        <begin position="539"/>
        <end position="562"/>
    </location>
</feature>
<evidence type="ECO:0000256" key="3">
    <source>
        <dbReference type="ARBA" id="ARBA00022676"/>
    </source>
</evidence>
<feature type="transmembrane region" description="Helical" evidence="8">
    <location>
        <begin position="176"/>
        <end position="192"/>
    </location>
</feature>
<keyword evidence="7 8" id="KW-0472">Membrane</keyword>
<dbReference type="Pfam" id="PF13231">
    <property type="entry name" value="PMT_2"/>
    <property type="match status" value="1"/>
</dbReference>
<feature type="transmembrane region" description="Helical" evidence="8">
    <location>
        <begin position="363"/>
        <end position="383"/>
    </location>
</feature>
<feature type="transmembrane region" description="Helical" evidence="8">
    <location>
        <begin position="198"/>
        <end position="214"/>
    </location>
</feature>
<evidence type="ECO:0000256" key="6">
    <source>
        <dbReference type="ARBA" id="ARBA00022989"/>
    </source>
</evidence>
<evidence type="ECO:0000256" key="7">
    <source>
        <dbReference type="ARBA" id="ARBA00023136"/>
    </source>
</evidence>
<evidence type="ECO:0000313" key="10">
    <source>
        <dbReference type="EMBL" id="KKR42610.1"/>
    </source>
</evidence>
<evidence type="ECO:0000256" key="2">
    <source>
        <dbReference type="ARBA" id="ARBA00022475"/>
    </source>
</evidence>
<dbReference type="InterPro" id="IPR050297">
    <property type="entry name" value="LipidA_mod_glycosyltrf_83"/>
</dbReference>
<comment type="subcellular location">
    <subcellularLocation>
        <location evidence="1">Cell membrane</location>
        <topology evidence="1">Multi-pass membrane protein</topology>
    </subcellularLocation>
</comment>
<dbReference type="EMBL" id="LBYB01000001">
    <property type="protein sequence ID" value="KKR42610.1"/>
    <property type="molecule type" value="Genomic_DNA"/>
</dbReference>
<reference evidence="10 11" key="1">
    <citation type="journal article" date="2015" name="Nature">
        <title>rRNA introns, odd ribosomes, and small enigmatic genomes across a large radiation of phyla.</title>
        <authorList>
            <person name="Brown C.T."/>
            <person name="Hug L.A."/>
            <person name="Thomas B.C."/>
            <person name="Sharon I."/>
            <person name="Castelle C.J."/>
            <person name="Singh A."/>
            <person name="Wilkins M.J."/>
            <person name="Williams K.H."/>
            <person name="Banfield J.F."/>
        </authorList>
    </citation>
    <scope>NUCLEOTIDE SEQUENCE [LARGE SCALE GENOMIC DNA]</scope>
</reference>
<dbReference type="AlphaFoldDB" id="A0A0G0T669"/>
<evidence type="ECO:0000256" key="5">
    <source>
        <dbReference type="ARBA" id="ARBA00022692"/>
    </source>
</evidence>
<name>A0A0G0T669_9BACT</name>
<dbReference type="PANTHER" id="PTHR33908">
    <property type="entry name" value="MANNOSYLTRANSFERASE YKCB-RELATED"/>
    <property type="match status" value="1"/>
</dbReference>
<evidence type="ECO:0000256" key="1">
    <source>
        <dbReference type="ARBA" id="ARBA00004651"/>
    </source>
</evidence>
<feature type="transmembrane region" description="Helical" evidence="8">
    <location>
        <begin position="89"/>
        <end position="120"/>
    </location>
</feature>
<proteinExistence type="predicted"/>
<keyword evidence="2" id="KW-1003">Cell membrane</keyword>
<dbReference type="InterPro" id="IPR038731">
    <property type="entry name" value="RgtA/B/C-like"/>
</dbReference>
<dbReference type="GO" id="GO:0005886">
    <property type="term" value="C:plasma membrane"/>
    <property type="evidence" value="ECO:0007669"/>
    <property type="project" value="UniProtKB-SubCell"/>
</dbReference>
<feature type="transmembrane region" description="Helical" evidence="8">
    <location>
        <begin position="221"/>
        <end position="245"/>
    </location>
</feature>
<keyword evidence="4" id="KW-0808">Transferase</keyword>
<comment type="caution">
    <text evidence="10">The sequence shown here is derived from an EMBL/GenBank/DDBJ whole genome shotgun (WGS) entry which is preliminary data.</text>
</comment>
<protein>
    <recommendedName>
        <fullName evidence="9">Glycosyltransferase RgtA/B/C/D-like domain-containing protein</fullName>
    </recommendedName>
</protein>
<sequence>MVGQKFMDSIKKIWPFVLGLVLTASLLWPLFAASSFTHHDDVHFIRLYEMNKCFQDGQIPCRWVPDLGGLYGYPIFNYYAPLPYYFGELVYLFSGSLLFAVKTMFAVSFLGAFIFMYLLVSKLFGKMGGLISALFYSFAPYHALDFYVRGAMGEMWALMLFPAVFWAILKLEEKPNLTHLLLLGVFSGFFLISHNLSVMIFLPVLLIWIILLFWKQRNLKFLWYTSFAFLIGLTLSAFYILPMIIEKNLVHVDSTTSGYFSYTEHFKGFKKLFLERTWGYGASVREVPGGERDGLSYQIGWLHLLGWLIAIISAKTLWRKNKWLSVVIISFSFLTLFAIFMVNPRSQAVWDAIEPLKYLQFPWRFLVLITFFIPFMLGSFSLLHFRGKNLLFGSLVLMVVVLNFSYFRPEKFIQTDDEKLLMGDNWERQIKRSIFDFLPIFAKEPPAELAERRYQILTGDSDVFDFTEGTNSISFKTDTRTHTIIRLSQYYFPDWKIYVDGVETKVEYKNNSLGLMTFILGKGNHEISARLYDTPIRSFANLLTLGGFVFSAVLFLSSFSRVRKWFRYYRERMS</sequence>
<feature type="transmembrane region" description="Helical" evidence="8">
    <location>
        <begin position="323"/>
        <end position="343"/>
    </location>
</feature>
<evidence type="ECO:0000256" key="4">
    <source>
        <dbReference type="ARBA" id="ARBA00022679"/>
    </source>
</evidence>
<dbReference type="PANTHER" id="PTHR33908:SF11">
    <property type="entry name" value="MEMBRANE PROTEIN"/>
    <property type="match status" value="1"/>
</dbReference>
<feature type="transmembrane region" description="Helical" evidence="8">
    <location>
        <begin position="390"/>
        <end position="407"/>
    </location>
</feature>
<dbReference type="GO" id="GO:0016763">
    <property type="term" value="F:pentosyltransferase activity"/>
    <property type="evidence" value="ECO:0007669"/>
    <property type="project" value="TreeGrafter"/>
</dbReference>
<feature type="domain" description="Glycosyltransferase RgtA/B/C/D-like" evidence="9">
    <location>
        <begin position="80"/>
        <end position="243"/>
    </location>
</feature>
<organism evidence="10 11">
    <name type="scientific">Candidatus Daviesbacteria bacterium GW2011_GWC2_40_12</name>
    <dbReference type="NCBI Taxonomy" id="1618431"/>
    <lineage>
        <taxon>Bacteria</taxon>
        <taxon>Candidatus Daviesiibacteriota</taxon>
    </lineage>
</organism>